<dbReference type="Pfam" id="PF00589">
    <property type="entry name" value="Phage_integrase"/>
    <property type="match status" value="1"/>
</dbReference>
<organism evidence="9 10">
    <name type="scientific">Crateriforma conspicua</name>
    <dbReference type="NCBI Taxonomy" id="2527996"/>
    <lineage>
        <taxon>Bacteria</taxon>
        <taxon>Pseudomonadati</taxon>
        <taxon>Planctomycetota</taxon>
        <taxon>Planctomycetia</taxon>
        <taxon>Planctomycetales</taxon>
        <taxon>Planctomycetaceae</taxon>
        <taxon>Crateriforma</taxon>
    </lineage>
</organism>
<keyword evidence="4" id="KW-0233">DNA recombination</keyword>
<dbReference type="InterPro" id="IPR011946">
    <property type="entry name" value="Integrase_integron-type"/>
</dbReference>
<keyword evidence="3 5" id="KW-0238">DNA-binding</keyword>
<dbReference type="InterPro" id="IPR010998">
    <property type="entry name" value="Integrase_recombinase_N"/>
</dbReference>
<dbReference type="Gene3D" id="1.10.443.10">
    <property type="entry name" value="Intergrase catalytic core"/>
    <property type="match status" value="1"/>
</dbReference>
<evidence type="ECO:0000313" key="10">
    <source>
        <dbReference type="Proteomes" id="UP000317238"/>
    </source>
</evidence>
<dbReference type="InterPro" id="IPR011010">
    <property type="entry name" value="DNA_brk_join_enz"/>
</dbReference>
<dbReference type="GO" id="GO:0015074">
    <property type="term" value="P:DNA integration"/>
    <property type="evidence" value="ECO:0007669"/>
    <property type="project" value="UniProtKB-KW"/>
</dbReference>
<feature type="compositionally biased region" description="Low complexity" evidence="6">
    <location>
        <begin position="476"/>
        <end position="489"/>
    </location>
</feature>
<evidence type="ECO:0000313" key="9">
    <source>
        <dbReference type="EMBL" id="TWT65876.1"/>
    </source>
</evidence>
<reference evidence="9 10" key="1">
    <citation type="submission" date="2019-02" db="EMBL/GenBank/DDBJ databases">
        <title>Deep-cultivation of Planctomycetes and their phenomic and genomic characterization uncovers novel biology.</title>
        <authorList>
            <person name="Wiegand S."/>
            <person name="Jogler M."/>
            <person name="Boedeker C."/>
            <person name="Pinto D."/>
            <person name="Vollmers J."/>
            <person name="Rivas-Marin E."/>
            <person name="Kohn T."/>
            <person name="Peeters S.H."/>
            <person name="Heuer A."/>
            <person name="Rast P."/>
            <person name="Oberbeckmann S."/>
            <person name="Bunk B."/>
            <person name="Jeske O."/>
            <person name="Meyerdierks A."/>
            <person name="Storesund J.E."/>
            <person name="Kallscheuer N."/>
            <person name="Luecker S."/>
            <person name="Lage O.M."/>
            <person name="Pohl T."/>
            <person name="Merkel B.J."/>
            <person name="Hornburger P."/>
            <person name="Mueller R.-W."/>
            <person name="Bruemmer F."/>
            <person name="Labrenz M."/>
            <person name="Spormann A.M."/>
            <person name="Op Den Camp H."/>
            <person name="Overmann J."/>
            <person name="Amann R."/>
            <person name="Jetten M.S.M."/>
            <person name="Mascher T."/>
            <person name="Medema M.H."/>
            <person name="Devos D.P."/>
            <person name="Kaster A.-K."/>
            <person name="Ovreas L."/>
            <person name="Rohde M."/>
            <person name="Galperin M.Y."/>
            <person name="Jogler C."/>
        </authorList>
    </citation>
    <scope>NUCLEOTIDE SEQUENCE [LARGE SCALE GENOMIC DNA]</scope>
    <source>
        <strain evidence="9 10">Pan14r</strain>
    </source>
</reference>
<accession>A0A5C5XRL6</accession>
<dbReference type="InterPro" id="IPR004107">
    <property type="entry name" value="Integrase_SAM-like_N"/>
</dbReference>
<dbReference type="NCBIfam" id="TIGR02249">
    <property type="entry name" value="integrase_gron"/>
    <property type="match status" value="1"/>
</dbReference>
<feature type="compositionally biased region" description="Polar residues" evidence="6">
    <location>
        <begin position="443"/>
        <end position="455"/>
    </location>
</feature>
<feature type="compositionally biased region" description="Basic and acidic residues" evidence="6">
    <location>
        <begin position="509"/>
        <end position="518"/>
    </location>
</feature>
<feature type="region of interest" description="Disordered" evidence="6">
    <location>
        <begin position="437"/>
        <end position="518"/>
    </location>
</feature>
<evidence type="ECO:0000256" key="6">
    <source>
        <dbReference type="SAM" id="MobiDB-lite"/>
    </source>
</evidence>
<dbReference type="PANTHER" id="PTHR30349:SF64">
    <property type="entry name" value="PROPHAGE INTEGRASE INTD-RELATED"/>
    <property type="match status" value="1"/>
</dbReference>
<protein>
    <submittedName>
        <fullName evidence="9">Tyrosine recombinase XerC</fullName>
    </submittedName>
</protein>
<dbReference type="PANTHER" id="PTHR30349">
    <property type="entry name" value="PHAGE INTEGRASE-RELATED"/>
    <property type="match status" value="1"/>
</dbReference>
<comment type="similarity">
    <text evidence="1">Belongs to the 'phage' integrase family.</text>
</comment>
<dbReference type="SUPFAM" id="SSF56349">
    <property type="entry name" value="DNA breaking-rejoining enzymes"/>
    <property type="match status" value="1"/>
</dbReference>
<dbReference type="GO" id="GO:0006310">
    <property type="term" value="P:DNA recombination"/>
    <property type="evidence" value="ECO:0007669"/>
    <property type="project" value="UniProtKB-KW"/>
</dbReference>
<dbReference type="GO" id="GO:0003677">
    <property type="term" value="F:DNA binding"/>
    <property type="evidence" value="ECO:0007669"/>
    <property type="project" value="UniProtKB-UniRule"/>
</dbReference>
<keyword evidence="2" id="KW-0229">DNA integration</keyword>
<sequence length="576" mass="64366">MNTPAMGGGADSEDPREARERWANIWFGGMVRYHNVKDPDRWVFAVDDVVAFLRAKLQAGMPAWKRLLIVDGLIEYERLHPRSSLGGLEPIRSKLQELAHREGTGEDPLTIDEIVGPISPRDPDAVQALRRQCRLEGKAMKTEKAYVGKLRGFMAARGLERSADFAEVGERDIEHYLTDLVVEGDVAPSTQNQAFYALRFFFEHVLKRDMGPINATRSTKHPNIPSVMSEEEVREVLSRLAGVHRLIAQLLYGSGMRISEALRLRMKDVDFDLMQIQVHHSKGNKSRFVPLPQSVADELRKQMQWREHLHEQDVIMGQASVWLPYALDKKYPEAHRELKWQFVFASQRLSKDPRSHRFHRHHIHADTFAKQLRRAVRGAEVHKHVTSHTFRHSFATHLLKGGTDIRTIQELLGHADLKTTMIYTHVLNRDDVKVVSPLDRMSASGSKGTDQSKGQGRQEEPTAPSNQNGFAESELASTGVAGSAASGEGDPVEGGRVAGASVTGGQVRVETDDGGREHPVAEAGAAANGMAGRSSVSVALGRAGNRVKKRRRSSWSRWRLRSGLIRFGRVFAKLKS</sequence>
<dbReference type="InterPro" id="IPR013762">
    <property type="entry name" value="Integrase-like_cat_sf"/>
</dbReference>
<dbReference type="AlphaFoldDB" id="A0A5C5XRL6"/>
<feature type="domain" description="Tyr recombinase" evidence="7">
    <location>
        <begin position="223"/>
        <end position="436"/>
    </location>
</feature>
<dbReference type="Pfam" id="PF13495">
    <property type="entry name" value="Phage_int_SAM_4"/>
    <property type="match status" value="1"/>
</dbReference>
<dbReference type="EMBL" id="SJPL01000002">
    <property type="protein sequence ID" value="TWT65876.1"/>
    <property type="molecule type" value="Genomic_DNA"/>
</dbReference>
<dbReference type="Proteomes" id="UP000317238">
    <property type="component" value="Unassembled WGS sequence"/>
</dbReference>
<evidence type="ECO:0000256" key="4">
    <source>
        <dbReference type="ARBA" id="ARBA00023172"/>
    </source>
</evidence>
<feature type="domain" description="Core-binding (CB)" evidence="8">
    <location>
        <begin position="120"/>
        <end position="206"/>
    </location>
</feature>
<evidence type="ECO:0000256" key="3">
    <source>
        <dbReference type="ARBA" id="ARBA00023125"/>
    </source>
</evidence>
<evidence type="ECO:0000256" key="1">
    <source>
        <dbReference type="ARBA" id="ARBA00008857"/>
    </source>
</evidence>
<keyword evidence="10" id="KW-1185">Reference proteome</keyword>
<evidence type="ECO:0000259" key="8">
    <source>
        <dbReference type="PROSITE" id="PS51900"/>
    </source>
</evidence>
<proteinExistence type="inferred from homology"/>
<dbReference type="Gene3D" id="1.10.150.130">
    <property type="match status" value="1"/>
</dbReference>
<dbReference type="InterPro" id="IPR002104">
    <property type="entry name" value="Integrase_catalytic"/>
</dbReference>
<comment type="caution">
    <text evidence="9">The sequence shown here is derived from an EMBL/GenBank/DDBJ whole genome shotgun (WGS) entry which is preliminary data.</text>
</comment>
<evidence type="ECO:0000256" key="2">
    <source>
        <dbReference type="ARBA" id="ARBA00022908"/>
    </source>
</evidence>
<dbReference type="PROSITE" id="PS51898">
    <property type="entry name" value="TYR_RECOMBINASE"/>
    <property type="match status" value="1"/>
</dbReference>
<dbReference type="InterPro" id="IPR050090">
    <property type="entry name" value="Tyrosine_recombinase_XerCD"/>
</dbReference>
<dbReference type="InterPro" id="IPR044068">
    <property type="entry name" value="CB"/>
</dbReference>
<dbReference type="PROSITE" id="PS51900">
    <property type="entry name" value="CB"/>
    <property type="match status" value="1"/>
</dbReference>
<evidence type="ECO:0000259" key="7">
    <source>
        <dbReference type="PROSITE" id="PS51898"/>
    </source>
</evidence>
<evidence type="ECO:0000256" key="5">
    <source>
        <dbReference type="PROSITE-ProRule" id="PRU01248"/>
    </source>
</evidence>
<dbReference type="RefSeq" id="WP_197204123.1">
    <property type="nucleotide sequence ID" value="NZ_SJPL01000002.1"/>
</dbReference>
<gene>
    <name evidence="9" type="primary">xerC_2</name>
    <name evidence="9" type="ORF">Pan14r_54280</name>
</gene>
<name>A0A5C5XRL6_9PLAN</name>